<accession>T0MF87</accession>
<dbReference type="AlphaFoldDB" id="T0MF87"/>
<keyword evidence="2" id="KW-1185">Reference proteome</keyword>
<evidence type="ECO:0000313" key="2">
    <source>
        <dbReference type="Proteomes" id="UP000053780"/>
    </source>
</evidence>
<dbReference type="HOGENOM" id="CLU_545247_0_0_1"/>
<reference evidence="1 2" key="1">
    <citation type="journal article" date="2013" name="BMC Genomics">
        <title>Genome sequencing and comparative genomics of honey bee microsporidia, Nosema apis reveal novel insights into host-parasite interactions.</title>
        <authorList>
            <person name="Chen Yp."/>
            <person name="Pettis J.S."/>
            <person name="Zhao Y."/>
            <person name="Liu X."/>
            <person name="Tallon L.J."/>
            <person name="Sadzewicz L.D."/>
            <person name="Li R."/>
            <person name="Zheng H."/>
            <person name="Huang S."/>
            <person name="Zhang X."/>
            <person name="Hamilton M.C."/>
            <person name="Pernal S.F."/>
            <person name="Melathopoulos A.P."/>
            <person name="Yan X."/>
            <person name="Evans J.D."/>
        </authorList>
    </citation>
    <scope>NUCLEOTIDE SEQUENCE [LARGE SCALE GENOMIC DNA]</scope>
    <source>
        <strain evidence="1 2">BRL 01</strain>
    </source>
</reference>
<dbReference type="VEuPathDB" id="MicrosporidiaDB:NAPIS_ORF00688"/>
<sequence>MKKMLFIEIFYLLRNSYQLIPECKPENLSLAQMTYPNYKSINTFVEGKHVNKKKVNCLPINTEQKKMPYIKNKQPPVKNFKTQTSTIYYYVQTPIVTKTKYLTIFTTPVKNQVSKVFTKNMPSINKTISNLTKDVQNKGKSYNFLEQRADKKDYVSMIKPQKPKTSTINVPITKTSTVYVKVPQKKITTQQLQFSPISTKSKVFVKKKTDRPQDYIKYTSLASYANLININTFKTTKLQAQTILPIAPRPQKIIPISVTSNVTQQPIILQSSIILKTSTVTNTPVILQTEFNKLTQIPTNINNTNQSTVYCTTSCANTNEIITNVTKIPEVQTKTKHHNIFNYNLTAQSNSDSINKKYDTNKSIQPVKSVIENANIKELKKVNKNIRNVYDLLKNQISLYNEIKSLNPKKCEIFRQKLNKKKTVPNYLDFDEYVDDTLESDTNECQEDISIEHNQGIDDVKKLIKHSKNKKKIQYKNPEKSYLEFSNEIEPTFKEFFDKLHHKIYYKDRRDNQFYEITSSEYENNEPIQYSSIVKELEKQMSDYDRNKSNYYTSDPNNNYESDKVLKMSDIIKGNSYDPCFSLFKNKIDQLASGNFAYCSLLDSNNYGGKGSLVYLSDII</sequence>
<protein>
    <submittedName>
        <fullName evidence="1">Uncharacterized protein</fullName>
    </submittedName>
</protein>
<proteinExistence type="predicted"/>
<dbReference type="Proteomes" id="UP000053780">
    <property type="component" value="Unassembled WGS sequence"/>
</dbReference>
<gene>
    <name evidence="1" type="ORF">NAPIS_ORF00688</name>
</gene>
<organism evidence="1 2">
    <name type="scientific">Vairimorpha apis BRL 01</name>
    <dbReference type="NCBI Taxonomy" id="1037528"/>
    <lineage>
        <taxon>Eukaryota</taxon>
        <taxon>Fungi</taxon>
        <taxon>Fungi incertae sedis</taxon>
        <taxon>Microsporidia</taxon>
        <taxon>Nosematidae</taxon>
        <taxon>Vairimorpha</taxon>
    </lineage>
</organism>
<dbReference type="EMBL" id="KE647099">
    <property type="protein sequence ID" value="EQB61741.1"/>
    <property type="molecule type" value="Genomic_DNA"/>
</dbReference>
<evidence type="ECO:0000313" key="1">
    <source>
        <dbReference type="EMBL" id="EQB61741.1"/>
    </source>
</evidence>
<name>T0MF87_9MICR</name>